<dbReference type="RefSeq" id="WP_282302380.1">
    <property type="nucleotide sequence ID" value="NZ_CP124616.1"/>
</dbReference>
<dbReference type="Proteomes" id="UP001241605">
    <property type="component" value="Chromosome"/>
</dbReference>
<sequence>MNEAVKQTVPPLGTRAMAQPKPVPQPDGEYPAFLTRTAQVLRRERSLGGALKSDFHAQVIRRDALGIGFGRAAVLADLHGQMNACPDQQALSEDVLCSGNDLLGMLGAQRLLLRGHHRGPGPFGAPTGRPLIYREMSETYAKGNRISDIWVVRDTGAICAQLGLEPETQARRLLAAADPETAPFRPEIDAQGPYTGEGNENQWGKAFAELVMRVMDDEMQTIAAQYDDACQLDYPEGRCLHGPDEALNFWMGLRAAFPSARFTVQHCIGVEDPLMSPRAAIRWSLEGTHDGWGLFGAPSGAFVHVMGMSHAEFGPLGVRREWTLYDALAIWMQIARHRG</sequence>
<name>A0ABY8QM93_9RHOB</name>
<dbReference type="SUPFAM" id="SSF54427">
    <property type="entry name" value="NTF2-like"/>
    <property type="match status" value="2"/>
</dbReference>
<dbReference type="EMBL" id="CP124616">
    <property type="protein sequence ID" value="WGW05756.1"/>
    <property type="molecule type" value="Genomic_DNA"/>
</dbReference>
<dbReference type="Gene3D" id="3.10.450.50">
    <property type="match status" value="2"/>
</dbReference>
<evidence type="ECO:0000256" key="1">
    <source>
        <dbReference type="SAM" id="MobiDB-lite"/>
    </source>
</evidence>
<evidence type="ECO:0000313" key="2">
    <source>
        <dbReference type="EMBL" id="WGW05756.1"/>
    </source>
</evidence>
<dbReference type="InterPro" id="IPR032710">
    <property type="entry name" value="NTF2-like_dom_sf"/>
</dbReference>
<protein>
    <submittedName>
        <fullName evidence="2">Ester cyclase</fullName>
    </submittedName>
</protein>
<gene>
    <name evidence="2" type="ORF">QF118_09480</name>
</gene>
<dbReference type="InterPro" id="IPR009959">
    <property type="entry name" value="Cyclase_SnoaL-like"/>
</dbReference>
<feature type="region of interest" description="Disordered" evidence="1">
    <location>
        <begin position="1"/>
        <end position="29"/>
    </location>
</feature>
<dbReference type="Pfam" id="PF07366">
    <property type="entry name" value="SnoaL"/>
    <property type="match status" value="1"/>
</dbReference>
<evidence type="ECO:0000313" key="3">
    <source>
        <dbReference type="Proteomes" id="UP001241605"/>
    </source>
</evidence>
<keyword evidence="3" id="KW-1185">Reference proteome</keyword>
<accession>A0ABY8QM93</accession>
<proteinExistence type="predicted"/>
<reference evidence="2 3" key="1">
    <citation type="submission" date="2023-05" db="EMBL/GenBank/DDBJ databases">
        <title>YMD87, complete Genome.</title>
        <authorList>
            <person name="Zhang J."/>
            <person name="Xu X."/>
        </authorList>
    </citation>
    <scope>NUCLEOTIDE SEQUENCE [LARGE SCALE GENOMIC DNA]</scope>
    <source>
        <strain evidence="2 3">YMD87</strain>
    </source>
</reference>
<organism evidence="2 3">
    <name type="scientific">Tropicibacter oceani</name>
    <dbReference type="NCBI Taxonomy" id="3058420"/>
    <lineage>
        <taxon>Bacteria</taxon>
        <taxon>Pseudomonadati</taxon>
        <taxon>Pseudomonadota</taxon>
        <taxon>Alphaproteobacteria</taxon>
        <taxon>Rhodobacterales</taxon>
        <taxon>Roseobacteraceae</taxon>
        <taxon>Tropicibacter</taxon>
    </lineage>
</organism>